<evidence type="ECO:0000313" key="1">
    <source>
        <dbReference type="EMBL" id="MBB4963514.1"/>
    </source>
</evidence>
<protein>
    <recommendedName>
        <fullName evidence="3">MinD-like ATPase involved in chromosome partitioning or flagellar assembly</fullName>
    </recommendedName>
</protein>
<dbReference type="Gene3D" id="3.40.50.300">
    <property type="entry name" value="P-loop containing nucleotide triphosphate hydrolases"/>
    <property type="match status" value="1"/>
</dbReference>
<dbReference type="EMBL" id="JACHJS010000001">
    <property type="protein sequence ID" value="MBB4963514.1"/>
    <property type="molecule type" value="Genomic_DNA"/>
</dbReference>
<proteinExistence type="predicted"/>
<dbReference type="AlphaFoldDB" id="A0A7W7WTU9"/>
<reference evidence="1 2" key="1">
    <citation type="submission" date="2020-08" db="EMBL/GenBank/DDBJ databases">
        <title>Sequencing the genomes of 1000 actinobacteria strains.</title>
        <authorList>
            <person name="Klenk H.-P."/>
        </authorList>
    </citation>
    <scope>NUCLEOTIDE SEQUENCE [LARGE SCALE GENOMIC DNA]</scope>
    <source>
        <strain evidence="1 2">DSM 45084</strain>
    </source>
</reference>
<comment type="caution">
    <text evidence="1">The sequence shown here is derived from an EMBL/GenBank/DDBJ whole genome shotgun (WGS) entry which is preliminary data.</text>
</comment>
<evidence type="ECO:0008006" key="3">
    <source>
        <dbReference type="Google" id="ProtNLM"/>
    </source>
</evidence>
<dbReference type="SUPFAM" id="SSF52540">
    <property type="entry name" value="P-loop containing nucleoside triphosphate hydrolases"/>
    <property type="match status" value="1"/>
</dbReference>
<organism evidence="1 2">
    <name type="scientific">Saccharothrix violaceirubra</name>
    <dbReference type="NCBI Taxonomy" id="413306"/>
    <lineage>
        <taxon>Bacteria</taxon>
        <taxon>Bacillati</taxon>
        <taxon>Actinomycetota</taxon>
        <taxon>Actinomycetes</taxon>
        <taxon>Pseudonocardiales</taxon>
        <taxon>Pseudonocardiaceae</taxon>
        <taxon>Saccharothrix</taxon>
    </lineage>
</organism>
<evidence type="ECO:0000313" key="2">
    <source>
        <dbReference type="Proteomes" id="UP000542674"/>
    </source>
</evidence>
<gene>
    <name evidence="1" type="ORF">F4559_000873</name>
</gene>
<sequence length="265" mass="26952">MNGRAVPLPPGAVSLRKVVTSPPVAGRVRLDKAPVARTSLRGRVIAVIGLAGSGRSTVAAQTAAAFAGQGLDEVVSVDASPWPGSSRSPVDPGRAWGWRRLAALPDGSGPTCVPVVHGVWRLGGCEAFDTVGPSEVLRVLDMCRERMAIVDCPAGGAATARACVAVADAVVAVCRADPVDLRNMARLLGLLAGDARRDLPAVVAVVAHRPGRWPRAAAVAEAGVAEVAGAVVRMPFRRELSRTGTVVGPALAGVDVAAAVSLLLG</sequence>
<accession>A0A7W7WTU9</accession>
<dbReference type="Proteomes" id="UP000542674">
    <property type="component" value="Unassembled WGS sequence"/>
</dbReference>
<dbReference type="RefSeq" id="WP_184666279.1">
    <property type="nucleotide sequence ID" value="NZ_BAABAI010000008.1"/>
</dbReference>
<name>A0A7W7WTU9_9PSEU</name>
<keyword evidence="2" id="KW-1185">Reference proteome</keyword>
<dbReference type="InterPro" id="IPR027417">
    <property type="entry name" value="P-loop_NTPase"/>
</dbReference>